<dbReference type="InterPro" id="IPR001647">
    <property type="entry name" value="HTH_TetR"/>
</dbReference>
<dbReference type="SUPFAM" id="SSF48498">
    <property type="entry name" value="Tetracyclin repressor-like, C-terminal domain"/>
    <property type="match status" value="1"/>
</dbReference>
<name>A0A975Q2Z5_9SPHN</name>
<dbReference type="InterPro" id="IPR050109">
    <property type="entry name" value="HTH-type_TetR-like_transc_reg"/>
</dbReference>
<evidence type="ECO:0000313" key="5">
    <source>
        <dbReference type="EMBL" id="QUT07196.1"/>
    </source>
</evidence>
<evidence type="ECO:0000313" key="6">
    <source>
        <dbReference type="Proteomes" id="UP000681425"/>
    </source>
</evidence>
<accession>A0A975Q2Z5</accession>
<dbReference type="InterPro" id="IPR036271">
    <property type="entry name" value="Tet_transcr_reg_TetR-rel_C_sf"/>
</dbReference>
<dbReference type="SUPFAM" id="SSF46689">
    <property type="entry name" value="Homeodomain-like"/>
    <property type="match status" value="1"/>
</dbReference>
<protein>
    <submittedName>
        <fullName evidence="5">TetR family transcriptional regulator</fullName>
    </submittedName>
</protein>
<dbReference type="PRINTS" id="PR00455">
    <property type="entry name" value="HTHTETR"/>
</dbReference>
<dbReference type="Pfam" id="PF17938">
    <property type="entry name" value="TetR_C_29"/>
    <property type="match status" value="1"/>
</dbReference>
<feature type="domain" description="HTH tetR-type" evidence="4">
    <location>
        <begin position="59"/>
        <end position="119"/>
    </location>
</feature>
<evidence type="ECO:0000256" key="1">
    <source>
        <dbReference type="ARBA" id="ARBA00023125"/>
    </source>
</evidence>
<dbReference type="Pfam" id="PF00440">
    <property type="entry name" value="TetR_N"/>
    <property type="match status" value="1"/>
</dbReference>
<feature type="region of interest" description="Disordered" evidence="3">
    <location>
        <begin position="28"/>
        <end position="54"/>
    </location>
</feature>
<dbReference type="Gene3D" id="1.10.357.10">
    <property type="entry name" value="Tetracycline Repressor, domain 2"/>
    <property type="match status" value="1"/>
</dbReference>
<evidence type="ECO:0000259" key="4">
    <source>
        <dbReference type="PROSITE" id="PS50977"/>
    </source>
</evidence>
<dbReference type="InterPro" id="IPR041474">
    <property type="entry name" value="NicS_C"/>
</dbReference>
<dbReference type="EMBL" id="CP073910">
    <property type="protein sequence ID" value="QUT07196.1"/>
    <property type="molecule type" value="Genomic_DNA"/>
</dbReference>
<keyword evidence="1 2" id="KW-0238">DNA-binding</keyword>
<dbReference type="AlphaFoldDB" id="A0A975Q2Z5"/>
<dbReference type="Gene3D" id="1.10.10.60">
    <property type="entry name" value="Homeodomain-like"/>
    <property type="match status" value="1"/>
</dbReference>
<gene>
    <name evidence="5" type="ORF">KFK14_07210</name>
</gene>
<dbReference type="PANTHER" id="PTHR30055">
    <property type="entry name" value="HTH-TYPE TRANSCRIPTIONAL REGULATOR RUTR"/>
    <property type="match status" value="1"/>
</dbReference>
<reference evidence="5" key="1">
    <citation type="submission" date="2021-04" db="EMBL/GenBank/DDBJ databases">
        <title>Isolation of p-tert-butylphenol degrading bacteria Sphingobium phenoxybenzoativorans Tas13 from active sludge.</title>
        <authorList>
            <person name="Li Y."/>
        </authorList>
    </citation>
    <scope>NUCLEOTIDE SEQUENCE</scope>
    <source>
        <strain evidence="5">Tas13</strain>
    </source>
</reference>
<dbReference type="PROSITE" id="PS50977">
    <property type="entry name" value="HTH_TETR_2"/>
    <property type="match status" value="1"/>
</dbReference>
<keyword evidence="6" id="KW-1185">Reference proteome</keyword>
<organism evidence="5 6">
    <name type="scientific">Sphingobium phenoxybenzoativorans</name>
    <dbReference type="NCBI Taxonomy" id="1592790"/>
    <lineage>
        <taxon>Bacteria</taxon>
        <taxon>Pseudomonadati</taxon>
        <taxon>Pseudomonadota</taxon>
        <taxon>Alphaproteobacteria</taxon>
        <taxon>Sphingomonadales</taxon>
        <taxon>Sphingomonadaceae</taxon>
        <taxon>Sphingobium</taxon>
    </lineage>
</organism>
<proteinExistence type="predicted"/>
<sequence length="252" mass="28454">MNIDHHAKIAHQVEDPSGYLGDEVRQVSADASPKRKVRKAKTSDHPVTAKKRAPQKRAIEARKRILKAALDCFGAYGFEGTSTRTVAQRAGVTHTLVLYYFNSKDDLWLAMMEDALGTYSAVLAENLDDRSGKSAAERLGVFIEQFVRLSADMPQIHRIMTMEGNQDTDRLEWVINRYLRDHFSRVKDLIKKGQEEGSVRDCDASRLYYFIIGAGGTPFTLSTEYGAITGRDVFSEPEILRNIAFLYELVFI</sequence>
<evidence type="ECO:0000256" key="3">
    <source>
        <dbReference type="SAM" id="MobiDB-lite"/>
    </source>
</evidence>
<dbReference type="Proteomes" id="UP000681425">
    <property type="component" value="Chromosome"/>
</dbReference>
<evidence type="ECO:0000256" key="2">
    <source>
        <dbReference type="PROSITE-ProRule" id="PRU00335"/>
    </source>
</evidence>
<feature type="DNA-binding region" description="H-T-H motif" evidence="2">
    <location>
        <begin position="82"/>
        <end position="101"/>
    </location>
</feature>
<dbReference type="RefSeq" id="WP_212610403.1">
    <property type="nucleotide sequence ID" value="NZ_CP073910.1"/>
</dbReference>
<dbReference type="GO" id="GO:0003677">
    <property type="term" value="F:DNA binding"/>
    <property type="evidence" value="ECO:0007669"/>
    <property type="project" value="UniProtKB-UniRule"/>
</dbReference>
<dbReference type="InterPro" id="IPR009057">
    <property type="entry name" value="Homeodomain-like_sf"/>
</dbReference>
<dbReference type="KEGG" id="spph:KFK14_07210"/>